<dbReference type="Proteomes" id="UP000051984">
    <property type="component" value="Unassembled WGS sequence"/>
</dbReference>
<accession>A0A0R1EQS5</accession>
<evidence type="ECO:0000259" key="2">
    <source>
        <dbReference type="Pfam" id="PF09851"/>
    </source>
</evidence>
<keyword evidence="1" id="KW-0812">Transmembrane</keyword>
<keyword evidence="1" id="KW-0472">Membrane</keyword>
<sequence>MQRLLAAHTEDNMKNQKMGCAGLFAILVVIAILIQFWYIVLAIVVLGVALYLYYHRKQQEAAAQAAKTAQEQADEQATIAKLKAYKDLLDTGAITQDEYNKKKAELLRLDSHDELKF</sequence>
<evidence type="ECO:0000313" key="4">
    <source>
        <dbReference type="Proteomes" id="UP000051984"/>
    </source>
</evidence>
<comment type="caution">
    <text evidence="3">The sequence shown here is derived from an EMBL/GenBank/DDBJ whole genome shotgun (WGS) entry which is preliminary data.</text>
</comment>
<feature type="domain" description="SHOCT" evidence="2">
    <location>
        <begin position="81"/>
        <end position="107"/>
    </location>
</feature>
<dbReference type="EMBL" id="AZCT01000014">
    <property type="protein sequence ID" value="KRK11740.1"/>
    <property type="molecule type" value="Genomic_DNA"/>
</dbReference>
<keyword evidence="1" id="KW-1133">Transmembrane helix</keyword>
<dbReference type="PATRIC" id="fig|1423816.3.peg.915"/>
<organism evidence="3 4">
    <name type="scientific">Lacticaseibacillus zeae DSM 20178 = KCTC 3804</name>
    <dbReference type="NCBI Taxonomy" id="1423816"/>
    <lineage>
        <taxon>Bacteria</taxon>
        <taxon>Bacillati</taxon>
        <taxon>Bacillota</taxon>
        <taxon>Bacilli</taxon>
        <taxon>Lactobacillales</taxon>
        <taxon>Lactobacillaceae</taxon>
        <taxon>Lacticaseibacillus</taxon>
    </lineage>
</organism>
<reference evidence="3 4" key="1">
    <citation type="journal article" date="2015" name="Genome Announc.">
        <title>Expanding the biotechnology potential of lactobacilli through comparative genomics of 213 strains and associated genera.</title>
        <authorList>
            <person name="Sun Z."/>
            <person name="Harris H.M."/>
            <person name="McCann A."/>
            <person name="Guo C."/>
            <person name="Argimon S."/>
            <person name="Zhang W."/>
            <person name="Yang X."/>
            <person name="Jeffery I.B."/>
            <person name="Cooney J.C."/>
            <person name="Kagawa T.F."/>
            <person name="Liu W."/>
            <person name="Song Y."/>
            <person name="Salvetti E."/>
            <person name="Wrobel A."/>
            <person name="Rasinkangas P."/>
            <person name="Parkhill J."/>
            <person name="Rea M.C."/>
            <person name="O'Sullivan O."/>
            <person name="Ritari J."/>
            <person name="Douillard F.P."/>
            <person name="Paul Ross R."/>
            <person name="Yang R."/>
            <person name="Briner A.E."/>
            <person name="Felis G.E."/>
            <person name="de Vos W.M."/>
            <person name="Barrangou R."/>
            <person name="Klaenhammer T.R."/>
            <person name="Caufield P.W."/>
            <person name="Cui Y."/>
            <person name="Zhang H."/>
            <person name="O'Toole P.W."/>
        </authorList>
    </citation>
    <scope>NUCLEOTIDE SEQUENCE [LARGE SCALE GENOMIC DNA]</scope>
    <source>
        <strain evidence="3 4">DSM 20178</strain>
    </source>
</reference>
<dbReference type="eggNOG" id="ENOG5030ADZ">
    <property type="taxonomic scope" value="Bacteria"/>
</dbReference>
<proteinExistence type="predicted"/>
<dbReference type="InterPro" id="IPR018649">
    <property type="entry name" value="SHOCT"/>
</dbReference>
<name>A0A0R1EQS5_LACZE</name>
<dbReference type="AlphaFoldDB" id="A0A0R1EQS5"/>
<protein>
    <recommendedName>
        <fullName evidence="2">SHOCT domain-containing protein</fullName>
    </recommendedName>
</protein>
<dbReference type="Pfam" id="PF09851">
    <property type="entry name" value="SHOCT"/>
    <property type="match status" value="1"/>
</dbReference>
<evidence type="ECO:0000256" key="1">
    <source>
        <dbReference type="SAM" id="Phobius"/>
    </source>
</evidence>
<gene>
    <name evidence="3" type="ORF">FD51_GL000885</name>
</gene>
<evidence type="ECO:0000313" key="3">
    <source>
        <dbReference type="EMBL" id="KRK11740.1"/>
    </source>
</evidence>
<feature type="transmembrane region" description="Helical" evidence="1">
    <location>
        <begin position="21"/>
        <end position="54"/>
    </location>
</feature>